<keyword evidence="2" id="KW-1133">Transmembrane helix</keyword>
<evidence type="ECO:0000256" key="1">
    <source>
        <dbReference type="ARBA" id="ARBA00004141"/>
    </source>
</evidence>
<name>A0AAD6HJ70_9EURO</name>
<protein>
    <recommendedName>
        <fullName evidence="5">MFS transporter</fullName>
    </recommendedName>
</protein>
<comment type="subcellular location">
    <subcellularLocation>
        <location evidence="1">Membrane</location>
        <topology evidence="1">Multi-pass membrane protein</topology>
    </subcellularLocation>
</comment>
<feature type="transmembrane region" description="Helical" evidence="2">
    <location>
        <begin position="222"/>
        <end position="241"/>
    </location>
</feature>
<evidence type="ECO:0000313" key="3">
    <source>
        <dbReference type="EMBL" id="KAJ5719826.1"/>
    </source>
</evidence>
<feature type="transmembrane region" description="Helical" evidence="2">
    <location>
        <begin position="384"/>
        <end position="406"/>
    </location>
</feature>
<dbReference type="SUPFAM" id="SSF103473">
    <property type="entry name" value="MFS general substrate transporter"/>
    <property type="match status" value="2"/>
</dbReference>
<evidence type="ECO:0008006" key="5">
    <source>
        <dbReference type="Google" id="ProtNLM"/>
    </source>
</evidence>
<dbReference type="InterPro" id="IPR036259">
    <property type="entry name" value="MFS_trans_sf"/>
</dbReference>
<reference evidence="3" key="2">
    <citation type="submission" date="2023-01" db="EMBL/GenBank/DDBJ databases">
        <authorList>
            <person name="Petersen C."/>
        </authorList>
    </citation>
    <scope>NUCLEOTIDE SEQUENCE</scope>
    <source>
        <strain evidence="3">IBT 17514</strain>
    </source>
</reference>
<sequence>MASSPALFTASRRQTLTYLLAVCPFSIAFLVFINSSISFVVTDLVGLHDGEGDAVGTLGFADELLALVACPLWGVLSDRIGVRHVCTIGYAIIALALVLFVQATNVYPQLLLGRLLFSLGGSAVSTMVTAVLPTVTGKALHKEAYRASVASDLTITPERARGLPNNNTVNSHASGASSSARLSGFVGLFAGCGALVSLSVFLPLPARFEKVGLSPSEAIQRSYYLVAVVAIIISGVSFMGLRNLPGEERQGWRSLRNTNAQHLDDSPAGLIEPTKLPYWKQLTTAMLLGFQNRSIGLGYIGGFVARASSVGISLFIPLAVNHYFRISGLCDEEHEPEPGAGMGDIKKACPQAYILASILTGVSQLIALIAAPGFGFLTDRSRRFNVPLLVAAFTGVVGYIAFAQLSNPQFKGPEGNPGVFIVMGLIGISQIGAIVCSLAVLSNGILRVSLDDENPQKIYDTQREYPDVHDDCSEAGEEGQPLLVGSVNRRLEHLSHLKGSIAGVYSLYGGAGILLLTKVGGLLFDRISSGAPFYIMAAFNGILLVVGILCGILNQVAPVVELSV</sequence>
<feature type="transmembrane region" description="Helical" evidence="2">
    <location>
        <begin position="418"/>
        <end position="441"/>
    </location>
</feature>
<accession>A0AAD6HJ70</accession>
<feature type="transmembrane region" description="Helical" evidence="2">
    <location>
        <begin position="85"/>
        <end position="103"/>
    </location>
</feature>
<feature type="transmembrane region" description="Helical" evidence="2">
    <location>
        <begin position="54"/>
        <end position="73"/>
    </location>
</feature>
<feature type="transmembrane region" description="Helical" evidence="2">
    <location>
        <begin position="296"/>
        <end position="319"/>
    </location>
</feature>
<keyword evidence="2" id="KW-0472">Membrane</keyword>
<feature type="transmembrane region" description="Helical" evidence="2">
    <location>
        <begin position="16"/>
        <end position="42"/>
    </location>
</feature>
<dbReference type="AlphaFoldDB" id="A0AAD6HJ70"/>
<proteinExistence type="predicted"/>
<feature type="transmembrane region" description="Helical" evidence="2">
    <location>
        <begin position="352"/>
        <end position="377"/>
    </location>
</feature>
<feature type="transmembrane region" description="Helical" evidence="2">
    <location>
        <begin position="531"/>
        <end position="553"/>
    </location>
</feature>
<dbReference type="Proteomes" id="UP001215712">
    <property type="component" value="Unassembled WGS sequence"/>
</dbReference>
<feature type="transmembrane region" description="Helical" evidence="2">
    <location>
        <begin position="499"/>
        <end position="519"/>
    </location>
</feature>
<dbReference type="Pfam" id="PF07690">
    <property type="entry name" value="MFS_1"/>
    <property type="match status" value="1"/>
</dbReference>
<dbReference type="PANTHER" id="PTHR23524">
    <property type="entry name" value="TRANSPORTER, PUTATIVE (AFU_ORTHOLOGUE AFUA_8G04850)-RELATED"/>
    <property type="match status" value="1"/>
</dbReference>
<reference evidence="3" key="1">
    <citation type="journal article" date="2023" name="IMA Fungus">
        <title>Comparative genomic study of the Penicillium genus elucidates a diverse pangenome and 15 lateral gene transfer events.</title>
        <authorList>
            <person name="Petersen C."/>
            <person name="Sorensen T."/>
            <person name="Nielsen M.R."/>
            <person name="Sondergaard T.E."/>
            <person name="Sorensen J.L."/>
            <person name="Fitzpatrick D.A."/>
            <person name="Frisvad J.C."/>
            <person name="Nielsen K.L."/>
        </authorList>
    </citation>
    <scope>NUCLEOTIDE SEQUENCE</scope>
    <source>
        <strain evidence="3">IBT 17514</strain>
    </source>
</reference>
<dbReference type="PANTHER" id="PTHR23524:SF1">
    <property type="entry name" value="MRH DOMAIN-CONTAINING PROTEIN-RELATED"/>
    <property type="match status" value="1"/>
</dbReference>
<dbReference type="GO" id="GO:0016020">
    <property type="term" value="C:membrane"/>
    <property type="evidence" value="ECO:0007669"/>
    <property type="project" value="UniProtKB-SubCell"/>
</dbReference>
<organism evidence="3 4">
    <name type="scientific">Penicillium malachiteum</name>
    <dbReference type="NCBI Taxonomy" id="1324776"/>
    <lineage>
        <taxon>Eukaryota</taxon>
        <taxon>Fungi</taxon>
        <taxon>Dikarya</taxon>
        <taxon>Ascomycota</taxon>
        <taxon>Pezizomycotina</taxon>
        <taxon>Eurotiomycetes</taxon>
        <taxon>Eurotiomycetidae</taxon>
        <taxon>Eurotiales</taxon>
        <taxon>Aspergillaceae</taxon>
        <taxon>Penicillium</taxon>
    </lineage>
</organism>
<dbReference type="Gene3D" id="1.20.1250.20">
    <property type="entry name" value="MFS general substrate transporter like domains"/>
    <property type="match status" value="1"/>
</dbReference>
<feature type="transmembrane region" description="Helical" evidence="2">
    <location>
        <begin position="115"/>
        <end position="136"/>
    </location>
</feature>
<dbReference type="InterPro" id="IPR011701">
    <property type="entry name" value="MFS"/>
</dbReference>
<keyword evidence="2" id="KW-0812">Transmembrane</keyword>
<comment type="caution">
    <text evidence="3">The sequence shown here is derived from an EMBL/GenBank/DDBJ whole genome shotgun (WGS) entry which is preliminary data.</text>
</comment>
<evidence type="ECO:0000313" key="4">
    <source>
        <dbReference type="Proteomes" id="UP001215712"/>
    </source>
</evidence>
<dbReference type="EMBL" id="JAQJAN010000009">
    <property type="protein sequence ID" value="KAJ5719826.1"/>
    <property type="molecule type" value="Genomic_DNA"/>
</dbReference>
<feature type="transmembrane region" description="Helical" evidence="2">
    <location>
        <begin position="182"/>
        <end position="202"/>
    </location>
</feature>
<dbReference type="GO" id="GO:0022857">
    <property type="term" value="F:transmembrane transporter activity"/>
    <property type="evidence" value="ECO:0007669"/>
    <property type="project" value="InterPro"/>
</dbReference>
<keyword evidence="4" id="KW-1185">Reference proteome</keyword>
<gene>
    <name evidence="3" type="ORF">N7493_006704</name>
</gene>
<evidence type="ECO:0000256" key="2">
    <source>
        <dbReference type="SAM" id="Phobius"/>
    </source>
</evidence>